<dbReference type="InterPro" id="IPR005025">
    <property type="entry name" value="FMN_Rdtase-like_dom"/>
</dbReference>
<dbReference type="PANTHER" id="PTHR43278:SF1">
    <property type="entry name" value="IRON-SULFUR FLAVOPROTEIN MJ1083"/>
    <property type="match status" value="1"/>
</dbReference>
<dbReference type="Gene3D" id="3.40.50.360">
    <property type="match status" value="1"/>
</dbReference>
<keyword evidence="2" id="KW-0288">FMN</keyword>
<dbReference type="EMBL" id="JBBNGS010000011">
    <property type="protein sequence ID" value="MEQ2638038.1"/>
    <property type="molecule type" value="Genomic_DNA"/>
</dbReference>
<organism evidence="4 5">
    <name type="scientific">Paratractidigestivibacter faecalis</name>
    <dbReference type="NCBI Taxonomy" id="2292441"/>
    <lineage>
        <taxon>Bacteria</taxon>
        <taxon>Bacillati</taxon>
        <taxon>Actinomycetota</taxon>
        <taxon>Coriobacteriia</taxon>
        <taxon>Coriobacteriales</taxon>
        <taxon>Atopobiaceae</taxon>
        <taxon>Paratractidigestivibacter</taxon>
    </lineage>
</organism>
<sequence length="330" mass="36518">MSFKVMAICAGRHGGNGEALAKEALCAVQEAGGEVELINLFDYNILPCTGCEGCTMQMGKMGAGLQKEYHGCVLKNKDDVDAIINEIQTCQGVIISVPTYDLTPSSVYTRLAQRFLAYELSFRLAIGDVKENPHTVAGLISVGGSMHDWQSLALESLQATMFTMSMQVVDRYMAQRDGRPGNCFVWGEGDEWGGQLARARRMGENIVKAIQTPVEERCWLGDADDGVCPNCHSSLVYPGDKHWDGVEFPWECAVCGAGGDLVTDEKTGRPKLRIAENGLIRDRNDDRARAEHLNEINKTRDEFFAHMGEVKPLIDKYAKMEFPTLEIKRD</sequence>
<dbReference type="Pfam" id="PF03358">
    <property type="entry name" value="FMN_red"/>
    <property type="match status" value="1"/>
</dbReference>
<keyword evidence="1" id="KW-0285">Flavoprotein</keyword>
<evidence type="ECO:0000313" key="4">
    <source>
        <dbReference type="EMBL" id="MEQ2638038.1"/>
    </source>
</evidence>
<feature type="domain" description="NADPH-dependent FMN reductase-like" evidence="3">
    <location>
        <begin position="4"/>
        <end position="172"/>
    </location>
</feature>
<proteinExistence type="predicted"/>
<dbReference type="PANTHER" id="PTHR43278">
    <property type="entry name" value="NAD(P)H-DEPENDENT FMN-CONTAINING OXIDOREDUCTASE YWQN-RELATED"/>
    <property type="match status" value="1"/>
</dbReference>
<dbReference type="InterPro" id="IPR051796">
    <property type="entry name" value="ISF_SsuE-like"/>
</dbReference>
<reference evidence="4 5" key="1">
    <citation type="submission" date="2024-04" db="EMBL/GenBank/DDBJ databases">
        <title>Human intestinal bacterial collection.</title>
        <authorList>
            <person name="Pauvert C."/>
            <person name="Hitch T.C.A."/>
            <person name="Clavel T."/>
        </authorList>
    </citation>
    <scope>NUCLEOTIDE SEQUENCE [LARGE SCALE GENOMIC DNA]</scope>
    <source>
        <strain evidence="4 5">CLA-AA-H197</strain>
    </source>
</reference>
<dbReference type="Proteomes" id="UP001478817">
    <property type="component" value="Unassembled WGS sequence"/>
</dbReference>
<evidence type="ECO:0000256" key="2">
    <source>
        <dbReference type="ARBA" id="ARBA00022643"/>
    </source>
</evidence>
<dbReference type="SUPFAM" id="SSF52218">
    <property type="entry name" value="Flavoproteins"/>
    <property type="match status" value="1"/>
</dbReference>
<evidence type="ECO:0000259" key="3">
    <source>
        <dbReference type="Pfam" id="PF03358"/>
    </source>
</evidence>
<comment type="caution">
    <text evidence="4">The sequence shown here is derived from an EMBL/GenBank/DDBJ whole genome shotgun (WGS) entry which is preliminary data.</text>
</comment>
<evidence type="ECO:0000313" key="5">
    <source>
        <dbReference type="Proteomes" id="UP001478817"/>
    </source>
</evidence>
<dbReference type="RefSeq" id="WP_349182641.1">
    <property type="nucleotide sequence ID" value="NZ_JBBNGS010000011.1"/>
</dbReference>
<name>A0ABV1IGK5_9ACTN</name>
<protein>
    <submittedName>
        <fullName evidence="4">Flavodoxin family protein</fullName>
    </submittedName>
</protein>
<gene>
    <name evidence="4" type="ORF">AAAT05_06765</name>
</gene>
<dbReference type="InterPro" id="IPR029039">
    <property type="entry name" value="Flavoprotein-like_sf"/>
</dbReference>
<keyword evidence="5" id="KW-1185">Reference proteome</keyword>
<accession>A0ABV1IGK5</accession>
<evidence type="ECO:0000256" key="1">
    <source>
        <dbReference type="ARBA" id="ARBA00022630"/>
    </source>
</evidence>